<evidence type="ECO:0000256" key="2">
    <source>
        <dbReference type="ARBA" id="ARBA00022729"/>
    </source>
</evidence>
<comment type="subcellular location">
    <subcellularLocation>
        <location evidence="1">Secreted</location>
    </subcellularLocation>
</comment>
<dbReference type="SUPFAM" id="SSF88713">
    <property type="entry name" value="Glycoside hydrolase/deacetylase"/>
    <property type="match status" value="1"/>
</dbReference>
<dbReference type="PROSITE" id="PS51677">
    <property type="entry name" value="NODB"/>
    <property type="match status" value="1"/>
</dbReference>
<reference evidence="4 5" key="1">
    <citation type="submission" date="2023-10" db="EMBL/GenBank/DDBJ databases">
        <title>Bacteria for the degradation of biodegradable plastic PBAT(Polybutylene adipate terephthalate).</title>
        <authorList>
            <person name="Weon H.-Y."/>
            <person name="Yeon J."/>
        </authorList>
    </citation>
    <scope>NUCLEOTIDE SEQUENCE [LARGE SCALE GENOMIC DNA]</scope>
    <source>
        <strain evidence="4 5">SBD 7-3</strain>
    </source>
</reference>
<dbReference type="Pfam" id="PF01522">
    <property type="entry name" value="Polysacc_deac_1"/>
    <property type="match status" value="1"/>
</dbReference>
<dbReference type="EC" id="3.-.-.-" evidence="4"/>
<keyword evidence="2" id="KW-0732">Signal</keyword>
<dbReference type="InterPro" id="IPR051398">
    <property type="entry name" value="Polysacch_Deacetylase"/>
</dbReference>
<dbReference type="InterPro" id="IPR002509">
    <property type="entry name" value="NODB_dom"/>
</dbReference>
<evidence type="ECO:0000259" key="3">
    <source>
        <dbReference type="PROSITE" id="PS51677"/>
    </source>
</evidence>
<organism evidence="4 5">
    <name type="scientific">Piscinibacter gummiphilus</name>
    <dbReference type="NCBI Taxonomy" id="946333"/>
    <lineage>
        <taxon>Bacteria</taxon>
        <taxon>Pseudomonadati</taxon>
        <taxon>Pseudomonadota</taxon>
        <taxon>Betaproteobacteria</taxon>
        <taxon>Burkholderiales</taxon>
        <taxon>Sphaerotilaceae</taxon>
        <taxon>Piscinibacter</taxon>
    </lineage>
</organism>
<keyword evidence="5" id="KW-1185">Reference proteome</keyword>
<evidence type="ECO:0000256" key="1">
    <source>
        <dbReference type="ARBA" id="ARBA00004613"/>
    </source>
</evidence>
<proteinExistence type="predicted"/>
<dbReference type="Gene3D" id="3.20.20.370">
    <property type="entry name" value="Glycoside hydrolase/deacetylase"/>
    <property type="match status" value="1"/>
</dbReference>
<dbReference type="EMBL" id="CP136336">
    <property type="protein sequence ID" value="WOB07287.1"/>
    <property type="molecule type" value="Genomic_DNA"/>
</dbReference>
<dbReference type="PANTHER" id="PTHR34216">
    <property type="match status" value="1"/>
</dbReference>
<name>A0ABZ0CWG5_9BURK</name>
<dbReference type="PANTHER" id="PTHR34216:SF3">
    <property type="entry name" value="POLY-BETA-1,6-N-ACETYL-D-GLUCOSAMINE N-DEACETYLASE"/>
    <property type="match status" value="1"/>
</dbReference>
<sequence>MTISALRWIVKKTARTAMVLGSFVSGSLALRRLAGRGTTTIRVITYHRFGDAVRDPWCVSAAAFEEQMRWLAEHKLAVSLDQVERFVRGEIDLPEGAVLVTMDDGFSSWLHVAAPILQRHRIPAVAYMTTSFMGTTSVSGEPYLTWDEVARLSKVPGITIGSHAHHHCSIAKLDVEQAREEGIRSKQLLEQCIGAPVRSFAYPFGMRTDESTMTERVLGECGYDSIFIAQHGVLRRGARLARLPRVKVEGGDSMWMFKLLCRGGMDGWKLVDDTLWKLQRPAAAEQAQS</sequence>
<dbReference type="InterPro" id="IPR011330">
    <property type="entry name" value="Glyco_hydro/deAcase_b/a-brl"/>
</dbReference>
<evidence type="ECO:0000313" key="4">
    <source>
        <dbReference type="EMBL" id="WOB07287.1"/>
    </source>
</evidence>
<keyword evidence="4" id="KW-0378">Hydrolase</keyword>
<dbReference type="RefSeq" id="WP_316699958.1">
    <property type="nucleotide sequence ID" value="NZ_CP136336.1"/>
</dbReference>
<gene>
    <name evidence="4" type="ORF">RXV79_20495</name>
</gene>
<accession>A0ABZ0CWG5</accession>
<dbReference type="CDD" id="cd10918">
    <property type="entry name" value="CE4_NodB_like_5s_6s"/>
    <property type="match status" value="1"/>
</dbReference>
<evidence type="ECO:0000313" key="5">
    <source>
        <dbReference type="Proteomes" id="UP001303946"/>
    </source>
</evidence>
<protein>
    <submittedName>
        <fullName evidence="4">Polysaccharide deacetylase family protein</fullName>
        <ecNumber evidence="4">3.-.-.-</ecNumber>
    </submittedName>
</protein>
<dbReference type="Proteomes" id="UP001303946">
    <property type="component" value="Chromosome"/>
</dbReference>
<dbReference type="GO" id="GO:0016787">
    <property type="term" value="F:hydrolase activity"/>
    <property type="evidence" value="ECO:0007669"/>
    <property type="project" value="UniProtKB-KW"/>
</dbReference>
<feature type="domain" description="NodB homology" evidence="3">
    <location>
        <begin position="96"/>
        <end position="289"/>
    </location>
</feature>